<evidence type="ECO:0000256" key="1">
    <source>
        <dbReference type="ARBA" id="ARBA00004127"/>
    </source>
</evidence>
<keyword evidence="9" id="KW-1185">Reference proteome</keyword>
<sequence length="485" mass="52581">MNFLAYYSINDLIAIAPQLILTIFGFIVTLVDLWLPKGEKSANAFIALMGFILAGIVSVMMFDTGTTSAFVGMIVTDNASLFIDLVIIIAGILAIAMSVNFVDREDINIGEYYSIILFSSVAMMFFASTYNLIVMFISVETLSIGMYILTGFLKNKSESIEAAMKYFILGSFASGFLVLGIGIMYGLFGSVDLNVISASLTKAAAIYKALGILAFMLIFIAFGFKIAAFPFHAWTPDVYAGAPTPMSAFMSVAPKAAAILALMRLLIVGMHPIQIEWTQMLWIIAAVTMTFGNTVALWQKDLKRLLGYSSISHAGYMLVGITAANSLGYGAVLFYLFGYLFMNLGAFSVAEFISKKGDTNTEIANLKGIAYKYPLIGVAMLIFMFSLAGVPPTVGFIGKYYLFSAAVQSHLYWLAIIGVINSAISAYFYLNVVVTMYMKGDTEGEFSILNSGLLKTTILIGAVGTIIFGIFPSYILSIALHSVAF</sequence>
<reference evidence="9" key="1">
    <citation type="submission" date="2016-10" db="EMBL/GenBank/DDBJ databases">
        <authorList>
            <person name="Varghese N."/>
            <person name="Submissions S."/>
        </authorList>
    </citation>
    <scope>NUCLEOTIDE SEQUENCE [LARGE SCALE GENOMIC DNA]</scope>
    <source>
        <strain evidence="9">DSM 8415</strain>
    </source>
</reference>
<feature type="transmembrane region" description="Helical" evidence="5">
    <location>
        <begin position="109"/>
        <end position="127"/>
    </location>
</feature>
<comment type="subcellular location">
    <subcellularLocation>
        <location evidence="5">Cell membrane</location>
        <topology evidence="5">Multi-pass membrane protein</topology>
    </subcellularLocation>
    <subcellularLocation>
        <location evidence="1">Endomembrane system</location>
        <topology evidence="1">Multi-pass membrane protein</topology>
    </subcellularLocation>
    <subcellularLocation>
        <location evidence="6">Membrane</location>
        <topology evidence="6">Multi-pass membrane protein</topology>
    </subcellularLocation>
</comment>
<feature type="domain" description="NADH:quinone oxidoreductase/Mrp antiporter transmembrane" evidence="7">
    <location>
        <begin position="130"/>
        <end position="425"/>
    </location>
</feature>
<keyword evidence="5" id="KW-0874">Quinone</keyword>
<dbReference type="HAMAP" id="MF_00445">
    <property type="entry name" value="NDH1_NuoN_1"/>
    <property type="match status" value="1"/>
</dbReference>
<evidence type="ECO:0000256" key="6">
    <source>
        <dbReference type="RuleBase" id="RU000320"/>
    </source>
</evidence>
<dbReference type="Pfam" id="PF00361">
    <property type="entry name" value="Proton_antipo_M"/>
    <property type="match status" value="1"/>
</dbReference>
<dbReference type="EC" id="7.1.1.-" evidence="5"/>
<keyword evidence="5" id="KW-1278">Translocase</keyword>
<evidence type="ECO:0000256" key="3">
    <source>
        <dbReference type="ARBA" id="ARBA00022989"/>
    </source>
</evidence>
<feature type="transmembrane region" description="Helical" evidence="5">
    <location>
        <begin position="166"/>
        <end position="185"/>
    </location>
</feature>
<dbReference type="PRINTS" id="PR01434">
    <property type="entry name" value="NADHDHGNASE5"/>
</dbReference>
<keyword evidence="5" id="KW-1003">Cell membrane</keyword>
<keyword evidence="5" id="KW-0813">Transport</keyword>
<protein>
    <recommendedName>
        <fullName evidence="5">NADH-quinone oxidoreductase subunit N</fullName>
        <ecNumber evidence="5">7.1.1.-</ecNumber>
    </recommendedName>
    <alternativeName>
        <fullName evidence="5">NADH dehydrogenase I subunit N</fullName>
    </alternativeName>
    <alternativeName>
        <fullName evidence="5">NDH-1 subunit N</fullName>
    </alternativeName>
</protein>
<dbReference type="OrthoDB" id="9805769at2"/>
<feature type="transmembrane region" description="Helical" evidence="5">
    <location>
        <begin position="411"/>
        <end position="437"/>
    </location>
</feature>
<dbReference type="GO" id="GO:0048038">
    <property type="term" value="F:quinone binding"/>
    <property type="evidence" value="ECO:0007669"/>
    <property type="project" value="UniProtKB-KW"/>
</dbReference>
<dbReference type="RefSeq" id="WP_092128950.1">
    <property type="nucleotide sequence ID" value="NZ_FMYU01000008.1"/>
</dbReference>
<feature type="transmembrane region" description="Helical" evidence="5">
    <location>
        <begin position="458"/>
        <end position="480"/>
    </location>
</feature>
<keyword evidence="2 5" id="KW-0812">Transmembrane</keyword>
<feature type="transmembrane region" description="Helical" evidence="5">
    <location>
        <begin position="82"/>
        <end position="102"/>
    </location>
</feature>
<feature type="transmembrane region" description="Helical" evidence="5">
    <location>
        <begin position="373"/>
        <end position="391"/>
    </location>
</feature>
<organism evidence="8 9">
    <name type="scientific">Desulfurella multipotens</name>
    <dbReference type="NCBI Taxonomy" id="79269"/>
    <lineage>
        <taxon>Bacteria</taxon>
        <taxon>Pseudomonadati</taxon>
        <taxon>Campylobacterota</taxon>
        <taxon>Desulfurellia</taxon>
        <taxon>Desulfurellales</taxon>
        <taxon>Desulfurellaceae</taxon>
        <taxon>Desulfurella</taxon>
    </lineage>
</organism>
<feature type="transmembrane region" description="Helical" evidence="5">
    <location>
        <begin position="280"/>
        <end position="298"/>
    </location>
</feature>
<keyword evidence="4 5" id="KW-0472">Membrane</keyword>
<feature type="transmembrane region" description="Helical" evidence="5">
    <location>
        <begin position="256"/>
        <end position="274"/>
    </location>
</feature>
<dbReference type="GO" id="GO:0042773">
    <property type="term" value="P:ATP synthesis coupled electron transport"/>
    <property type="evidence" value="ECO:0007669"/>
    <property type="project" value="InterPro"/>
</dbReference>
<evidence type="ECO:0000256" key="4">
    <source>
        <dbReference type="ARBA" id="ARBA00023136"/>
    </source>
</evidence>
<dbReference type="Proteomes" id="UP000199411">
    <property type="component" value="Unassembled WGS sequence"/>
</dbReference>
<dbReference type="InterPro" id="IPR010096">
    <property type="entry name" value="NADH-Q_OxRdtase_suN/2"/>
</dbReference>
<evidence type="ECO:0000256" key="2">
    <source>
        <dbReference type="ARBA" id="ARBA00022692"/>
    </source>
</evidence>
<dbReference type="GO" id="GO:0005886">
    <property type="term" value="C:plasma membrane"/>
    <property type="evidence" value="ECO:0007669"/>
    <property type="project" value="UniProtKB-SubCell"/>
</dbReference>
<dbReference type="PANTHER" id="PTHR22773">
    <property type="entry name" value="NADH DEHYDROGENASE"/>
    <property type="match status" value="1"/>
</dbReference>
<keyword evidence="3 5" id="KW-1133">Transmembrane helix</keyword>
<dbReference type="EMBL" id="FMYU01000008">
    <property type="protein sequence ID" value="SDC71025.1"/>
    <property type="molecule type" value="Genomic_DNA"/>
</dbReference>
<comment type="similarity">
    <text evidence="5">Belongs to the complex I subunit 2 family.</text>
</comment>
<name>A0A1G6NV40_9BACT</name>
<gene>
    <name evidence="5" type="primary">nuoN</name>
    <name evidence="8" type="ORF">SAMN05660835_01227</name>
</gene>
<feature type="transmembrane region" description="Helical" evidence="5">
    <location>
        <begin position="42"/>
        <end position="62"/>
    </location>
</feature>
<dbReference type="GO" id="GO:0050136">
    <property type="term" value="F:NADH dehydrogenase (quinone) (non-electrogenic) activity"/>
    <property type="evidence" value="ECO:0007669"/>
    <property type="project" value="UniProtKB-UniRule"/>
</dbReference>
<evidence type="ECO:0000256" key="5">
    <source>
        <dbReference type="HAMAP-Rule" id="MF_00445"/>
    </source>
</evidence>
<dbReference type="InterPro" id="IPR001750">
    <property type="entry name" value="ND/Mrp_TM"/>
</dbReference>
<accession>A0A1G6NV40</accession>
<evidence type="ECO:0000313" key="8">
    <source>
        <dbReference type="EMBL" id="SDC71025.1"/>
    </source>
</evidence>
<comment type="catalytic activity">
    <reaction evidence="5">
        <text>a quinone + NADH + 5 H(+)(in) = a quinol + NAD(+) + 4 H(+)(out)</text>
        <dbReference type="Rhea" id="RHEA:57888"/>
        <dbReference type="ChEBI" id="CHEBI:15378"/>
        <dbReference type="ChEBI" id="CHEBI:24646"/>
        <dbReference type="ChEBI" id="CHEBI:57540"/>
        <dbReference type="ChEBI" id="CHEBI:57945"/>
        <dbReference type="ChEBI" id="CHEBI:132124"/>
    </reaction>
</comment>
<feature type="transmembrane region" description="Helical" evidence="5">
    <location>
        <begin position="12"/>
        <end position="35"/>
    </location>
</feature>
<keyword evidence="5" id="KW-0830">Ubiquinone</keyword>
<dbReference type="GO" id="GO:0012505">
    <property type="term" value="C:endomembrane system"/>
    <property type="evidence" value="ECO:0007669"/>
    <property type="project" value="UniProtKB-SubCell"/>
</dbReference>
<dbReference type="AlphaFoldDB" id="A0A1G6NV40"/>
<feature type="transmembrane region" description="Helical" evidence="5">
    <location>
        <begin position="205"/>
        <end position="224"/>
    </location>
</feature>
<keyword evidence="5" id="KW-0520">NAD</keyword>
<comment type="function">
    <text evidence="5">NDH-1 shuttles electrons from NADH, via FMN and iron-sulfur (Fe-S) centers, to quinones in the respiratory chain. The immediate electron acceptor for the enzyme in this species is believed to be ubiquinone. Couples the redox reaction to proton translocation (for every two electrons transferred, four hydrogen ions are translocated across the cytoplasmic membrane), and thus conserves the redox energy in a proton gradient.</text>
</comment>
<evidence type="ECO:0000313" key="9">
    <source>
        <dbReference type="Proteomes" id="UP000199411"/>
    </source>
</evidence>
<dbReference type="GO" id="GO:0008137">
    <property type="term" value="F:NADH dehydrogenase (ubiquinone) activity"/>
    <property type="evidence" value="ECO:0007669"/>
    <property type="project" value="InterPro"/>
</dbReference>
<dbReference type="NCBIfam" id="TIGR01770">
    <property type="entry name" value="NDH_I_N"/>
    <property type="match status" value="1"/>
</dbReference>
<evidence type="ECO:0000259" key="7">
    <source>
        <dbReference type="Pfam" id="PF00361"/>
    </source>
</evidence>
<comment type="subunit">
    <text evidence="5">NDH-1 is composed of 14 different subunits. Subunits NuoA, H, J, K, L, M, N constitute the membrane sector of the complex.</text>
</comment>
<proteinExistence type="inferred from homology"/>